<dbReference type="CDD" id="cd04301">
    <property type="entry name" value="NAT_SF"/>
    <property type="match status" value="1"/>
</dbReference>
<evidence type="ECO:0000259" key="3">
    <source>
        <dbReference type="PROSITE" id="PS51186"/>
    </source>
</evidence>
<dbReference type="PANTHER" id="PTHR43800:SF1">
    <property type="entry name" value="PEPTIDYL-LYSINE N-ACETYLTRANSFERASE YJAB"/>
    <property type="match status" value="1"/>
</dbReference>
<feature type="domain" description="N-acetyltransferase" evidence="3">
    <location>
        <begin position="3"/>
        <end position="172"/>
    </location>
</feature>
<accession>A0ABY9EPV2</accession>
<dbReference type="RefSeq" id="WP_305445402.1">
    <property type="nucleotide sequence ID" value="NZ_CP117453.1"/>
</dbReference>
<dbReference type="EMBL" id="CP117454">
    <property type="protein sequence ID" value="WLG82334.1"/>
    <property type="molecule type" value="Genomic_DNA"/>
</dbReference>
<dbReference type="SUPFAM" id="SSF55729">
    <property type="entry name" value="Acyl-CoA N-acyltransferases (Nat)"/>
    <property type="match status" value="1"/>
</dbReference>
<reference evidence="4 5" key="1">
    <citation type="submission" date="2023-02" db="EMBL/GenBank/DDBJ databases">
        <title>Evolution of Hrp T3SS in non-pathogenic Pseudomonas fluorescens.</title>
        <authorList>
            <person name="Liao K."/>
            <person name="Wei H."/>
            <person name="Gu Y."/>
        </authorList>
    </citation>
    <scope>NUCLEOTIDE SEQUENCE [LARGE SCALE GENOMIC DNA]</scope>
    <source>
        <strain evidence="4 5">FP1935</strain>
    </source>
</reference>
<evidence type="ECO:0000256" key="1">
    <source>
        <dbReference type="ARBA" id="ARBA00022679"/>
    </source>
</evidence>
<evidence type="ECO:0000256" key="2">
    <source>
        <dbReference type="ARBA" id="ARBA00023315"/>
    </source>
</evidence>
<keyword evidence="2" id="KW-0012">Acyltransferase</keyword>
<dbReference type="Gene3D" id="3.40.630.30">
    <property type="match status" value="1"/>
</dbReference>
<proteinExistence type="predicted"/>
<sequence length="172" mass="19324">MNFTVRRAQSADASALPAIERSAAALFRCDPSLAWLADAAVADTEHHQMAIENEQVWVAQSADGELMGFLSAIEVDRELHIEELSVSQQFQGQGAGRKLLLTALEHARKRKLDGLTLTTFRDLPWNEPFYRKLDFETLSPAEIGSRLRTVLNNEINHGLPGERRCAMRLKLR</sequence>
<evidence type="ECO:0000313" key="4">
    <source>
        <dbReference type="EMBL" id="WLG82334.1"/>
    </source>
</evidence>
<protein>
    <submittedName>
        <fullName evidence="4">GNAT family N-acetyltransferase</fullName>
    </submittedName>
</protein>
<dbReference type="Pfam" id="PF00583">
    <property type="entry name" value="Acetyltransf_1"/>
    <property type="match status" value="1"/>
</dbReference>
<dbReference type="Proteomes" id="UP001239418">
    <property type="component" value="Chromosome"/>
</dbReference>
<keyword evidence="1" id="KW-0808">Transferase</keyword>
<organism evidence="4 5">
    <name type="scientific">Pseudomonas cucumis</name>
    <dbReference type="NCBI Taxonomy" id="2954082"/>
    <lineage>
        <taxon>Bacteria</taxon>
        <taxon>Pseudomonadati</taxon>
        <taxon>Pseudomonadota</taxon>
        <taxon>Gammaproteobacteria</taxon>
        <taxon>Pseudomonadales</taxon>
        <taxon>Pseudomonadaceae</taxon>
        <taxon>Pseudomonas</taxon>
    </lineage>
</organism>
<dbReference type="InterPro" id="IPR000182">
    <property type="entry name" value="GNAT_dom"/>
</dbReference>
<dbReference type="PROSITE" id="PS51186">
    <property type="entry name" value="GNAT"/>
    <property type="match status" value="1"/>
</dbReference>
<name>A0ABY9EPV2_9PSED</name>
<gene>
    <name evidence="4" type="ORF">PSH97_14365</name>
</gene>
<keyword evidence="5" id="KW-1185">Reference proteome</keyword>
<evidence type="ECO:0000313" key="5">
    <source>
        <dbReference type="Proteomes" id="UP001239418"/>
    </source>
</evidence>
<dbReference type="PANTHER" id="PTHR43800">
    <property type="entry name" value="PEPTIDYL-LYSINE N-ACETYLTRANSFERASE YJAB"/>
    <property type="match status" value="1"/>
</dbReference>
<dbReference type="InterPro" id="IPR016181">
    <property type="entry name" value="Acyl_CoA_acyltransferase"/>
</dbReference>